<dbReference type="OrthoDB" id="3249147at2"/>
<dbReference type="Gene3D" id="3.40.50.620">
    <property type="entry name" value="HUPs"/>
    <property type="match status" value="1"/>
</dbReference>
<evidence type="ECO:0000313" key="2">
    <source>
        <dbReference type="EMBL" id="OBX50631.1"/>
    </source>
</evidence>
<accession>A0A1B8PJI4</accession>
<protein>
    <recommendedName>
        <fullName evidence="1">NadR/Ttd14 AAA domain-containing protein</fullName>
    </recommendedName>
</protein>
<dbReference type="InterPro" id="IPR014729">
    <property type="entry name" value="Rossmann-like_a/b/a_fold"/>
</dbReference>
<reference evidence="2 3" key="1">
    <citation type="submission" date="2016-06" db="EMBL/GenBank/DDBJ databases">
        <title>Draft genome of Moraxella nonliquefaciens CCUG 60284.</title>
        <authorList>
            <person name="Salva-Serra F."/>
            <person name="Engstrom-Jakobsson H."/>
            <person name="Thorell K."/>
            <person name="Gonzales-Siles L."/>
            <person name="Karlsson R."/>
            <person name="Boulund F."/>
            <person name="Engstrand L."/>
            <person name="Kristiansson E."/>
            <person name="Moore E."/>
        </authorList>
    </citation>
    <scope>NUCLEOTIDE SEQUENCE [LARGE SCALE GENOMIC DNA]</scope>
    <source>
        <strain evidence="2 3">CCUG 60284</strain>
    </source>
</reference>
<comment type="caution">
    <text evidence="2">The sequence shown here is derived from an EMBL/GenBank/DDBJ whole genome shotgun (WGS) entry which is preliminary data.</text>
</comment>
<proteinExistence type="predicted"/>
<feature type="domain" description="NadR/Ttd14 AAA" evidence="1">
    <location>
        <begin position="169"/>
        <end position="330"/>
    </location>
</feature>
<evidence type="ECO:0000259" key="1">
    <source>
        <dbReference type="Pfam" id="PF13521"/>
    </source>
</evidence>
<dbReference type="Proteomes" id="UP000092671">
    <property type="component" value="Unassembled WGS sequence"/>
</dbReference>
<dbReference type="Pfam" id="PF13521">
    <property type="entry name" value="AAA_28"/>
    <property type="match status" value="1"/>
</dbReference>
<sequence>MKTGILIGYFEPLHLGHLADINHATGQTDTLHVVILPKDGDSLFKPTLQDKARAVQVACGFFDFVKVHTAQSLNLTDLHGQAWAYDEPNSDTSVISLIINALHIYDNPTLFVKQSFANNLLSNTPLTIQTQQMTPLPNNAYNSIAIYQNPITHFHAIAPSAKQNYTQTVCIVGGESSGKTTLVHKLANHYGAHFVPEMGRLYTHSDLGGTEIGLQYSDYPIIANQHYLAMQNALKNAISPITIIDTDFITTQAFCQTYENRTHPLLTAFCENIKMDHTIMLDNNVKWVADGMRSLGSDDERSAFSKTLMRLFDKHQITPHMINDKDHHSRYLSAVRFIDDVIFKK</sequence>
<dbReference type="Gene3D" id="3.40.50.300">
    <property type="entry name" value="P-loop containing nucleotide triphosphate hydrolases"/>
    <property type="match status" value="1"/>
</dbReference>
<gene>
    <name evidence="2" type="ORF">A9Z60_09390</name>
</gene>
<dbReference type="AlphaFoldDB" id="A0A1B8PJI4"/>
<dbReference type="PANTHER" id="PTHR37512">
    <property type="entry name" value="TRIFUNCTIONAL NAD BIOSYNTHESIS/REGULATOR PROTEIN NADR"/>
    <property type="match status" value="1"/>
</dbReference>
<dbReference type="SUPFAM" id="SSF52540">
    <property type="entry name" value="P-loop containing nucleoside triphosphate hydrolases"/>
    <property type="match status" value="1"/>
</dbReference>
<name>A0A1B8PJI4_MORNO</name>
<dbReference type="InterPro" id="IPR052735">
    <property type="entry name" value="NAD_biosynth-regulator"/>
</dbReference>
<dbReference type="EMBL" id="LZDN01000013">
    <property type="protein sequence ID" value="OBX50631.1"/>
    <property type="molecule type" value="Genomic_DNA"/>
</dbReference>
<dbReference type="InterPro" id="IPR038727">
    <property type="entry name" value="NadR/Ttd14_AAA_dom"/>
</dbReference>
<dbReference type="InterPro" id="IPR027417">
    <property type="entry name" value="P-loop_NTPase"/>
</dbReference>
<evidence type="ECO:0000313" key="3">
    <source>
        <dbReference type="Proteomes" id="UP000092671"/>
    </source>
</evidence>
<dbReference type="NCBIfam" id="NF005988">
    <property type="entry name" value="PRK08099.1"/>
    <property type="match status" value="1"/>
</dbReference>
<dbReference type="SUPFAM" id="SSF52374">
    <property type="entry name" value="Nucleotidylyl transferase"/>
    <property type="match status" value="1"/>
</dbReference>
<organism evidence="2 3">
    <name type="scientific">Moraxella nonliquefaciens</name>
    <dbReference type="NCBI Taxonomy" id="478"/>
    <lineage>
        <taxon>Bacteria</taxon>
        <taxon>Pseudomonadati</taxon>
        <taxon>Pseudomonadota</taxon>
        <taxon>Gammaproteobacteria</taxon>
        <taxon>Moraxellales</taxon>
        <taxon>Moraxellaceae</taxon>
        <taxon>Moraxella</taxon>
    </lineage>
</organism>
<dbReference type="PANTHER" id="PTHR37512:SF1">
    <property type="entry name" value="NADR_TTD14 AAA DOMAIN-CONTAINING PROTEIN"/>
    <property type="match status" value="1"/>
</dbReference>